<dbReference type="FunFam" id="3.80.10.10:FF:000722">
    <property type="entry name" value="Leucine-rich repeat receptor-like protein kinase"/>
    <property type="match status" value="1"/>
</dbReference>
<name>A0A7N2MIJ9_QUELO</name>
<dbReference type="PROSITE" id="PS51450">
    <property type="entry name" value="LRR"/>
    <property type="match status" value="2"/>
</dbReference>
<keyword evidence="7 14" id="KW-0812">Transmembrane</keyword>
<evidence type="ECO:0000256" key="1">
    <source>
        <dbReference type="ARBA" id="ARBA00004251"/>
    </source>
</evidence>
<evidence type="ECO:0000313" key="18">
    <source>
        <dbReference type="Proteomes" id="UP000594261"/>
    </source>
</evidence>
<dbReference type="GO" id="GO:0006508">
    <property type="term" value="P:proteolysis"/>
    <property type="evidence" value="ECO:0007669"/>
    <property type="project" value="UniProtKB-KW"/>
</dbReference>
<organism evidence="17 18">
    <name type="scientific">Quercus lobata</name>
    <name type="common">Valley oak</name>
    <dbReference type="NCBI Taxonomy" id="97700"/>
    <lineage>
        <taxon>Eukaryota</taxon>
        <taxon>Viridiplantae</taxon>
        <taxon>Streptophyta</taxon>
        <taxon>Embryophyta</taxon>
        <taxon>Tracheophyta</taxon>
        <taxon>Spermatophyta</taxon>
        <taxon>Magnoliopsida</taxon>
        <taxon>eudicotyledons</taxon>
        <taxon>Gunneridae</taxon>
        <taxon>Pentapetalae</taxon>
        <taxon>rosids</taxon>
        <taxon>fabids</taxon>
        <taxon>Fagales</taxon>
        <taxon>Fagaceae</taxon>
        <taxon>Quercus</taxon>
    </lineage>
</organism>
<dbReference type="SUPFAM" id="SSF52047">
    <property type="entry name" value="RNI-like"/>
    <property type="match status" value="1"/>
</dbReference>
<protein>
    <recommendedName>
        <fullName evidence="19">Leucine-rich repeat-containing N-terminal plant-type domain-containing protein</fullName>
    </recommendedName>
</protein>
<dbReference type="AlphaFoldDB" id="A0A7N2MIJ9"/>
<evidence type="ECO:0000256" key="13">
    <source>
        <dbReference type="ARBA" id="ARBA00023180"/>
    </source>
</evidence>
<keyword evidence="12" id="KW-0675">Receptor</keyword>
<evidence type="ECO:0000256" key="6">
    <source>
        <dbReference type="ARBA" id="ARBA00022670"/>
    </source>
</evidence>
<evidence type="ECO:0000256" key="9">
    <source>
        <dbReference type="ARBA" id="ARBA00022737"/>
    </source>
</evidence>
<evidence type="ECO:0000256" key="11">
    <source>
        <dbReference type="ARBA" id="ARBA00023136"/>
    </source>
</evidence>
<evidence type="ECO:0000256" key="3">
    <source>
        <dbReference type="ARBA" id="ARBA00022475"/>
    </source>
</evidence>
<reference evidence="17" key="2">
    <citation type="submission" date="2021-01" db="UniProtKB">
        <authorList>
            <consortium name="EnsemblPlants"/>
        </authorList>
    </citation>
    <scope>IDENTIFICATION</scope>
</reference>
<dbReference type="InterPro" id="IPR013210">
    <property type="entry name" value="LRR_N_plant-typ"/>
</dbReference>
<keyword evidence="10 14" id="KW-1133">Transmembrane helix</keyword>
<evidence type="ECO:0000256" key="14">
    <source>
        <dbReference type="SAM" id="Phobius"/>
    </source>
</evidence>
<dbReference type="Pfam" id="PF08263">
    <property type="entry name" value="LRRNT_2"/>
    <property type="match status" value="1"/>
</dbReference>
<dbReference type="InterPro" id="IPR007369">
    <property type="entry name" value="Peptidase_A22B_SPP"/>
</dbReference>
<dbReference type="PANTHER" id="PTHR48063">
    <property type="entry name" value="LRR RECEPTOR-LIKE KINASE"/>
    <property type="match status" value="1"/>
</dbReference>
<comment type="similarity">
    <text evidence="2">Belongs to the RLP family.</text>
</comment>
<keyword evidence="4" id="KW-0597">Phosphoprotein</keyword>
<dbReference type="InterPro" id="IPR046956">
    <property type="entry name" value="RLP23-like"/>
</dbReference>
<dbReference type="Gramene" id="QL09p013806:mrna">
    <property type="protein sequence ID" value="QL09p013806:mrna"/>
    <property type="gene ID" value="QL09p013806"/>
</dbReference>
<dbReference type="GO" id="GO:0005886">
    <property type="term" value="C:plasma membrane"/>
    <property type="evidence" value="ECO:0007669"/>
    <property type="project" value="UniProtKB-SubCell"/>
</dbReference>
<dbReference type="Gene3D" id="3.80.10.10">
    <property type="entry name" value="Ribonuclease Inhibitor"/>
    <property type="match status" value="5"/>
</dbReference>
<feature type="transmembrane region" description="Helical" evidence="14">
    <location>
        <begin position="1049"/>
        <end position="1067"/>
    </location>
</feature>
<keyword evidence="13" id="KW-0325">Glycoprotein</keyword>
<reference evidence="17 18" key="1">
    <citation type="journal article" date="2016" name="G3 (Bethesda)">
        <title>First Draft Assembly and Annotation of the Genome of a California Endemic Oak Quercus lobata Nee (Fagaceae).</title>
        <authorList>
            <person name="Sork V.L."/>
            <person name="Fitz-Gibbon S.T."/>
            <person name="Puiu D."/>
            <person name="Crepeau M."/>
            <person name="Gugger P.F."/>
            <person name="Sherman R."/>
            <person name="Stevens K."/>
            <person name="Langley C.H."/>
            <person name="Pellegrini M."/>
            <person name="Salzberg S.L."/>
        </authorList>
    </citation>
    <scope>NUCLEOTIDE SEQUENCE [LARGE SCALE GENOMIC DNA]</scope>
    <source>
        <strain evidence="17 18">cv. SW786</strain>
    </source>
</reference>
<evidence type="ECO:0000259" key="16">
    <source>
        <dbReference type="Pfam" id="PF23598"/>
    </source>
</evidence>
<feature type="domain" description="Leucine-rich repeat-containing N-terminal plant-type" evidence="15">
    <location>
        <begin position="43"/>
        <end position="80"/>
    </location>
</feature>
<feature type="domain" description="Disease resistance R13L4/SHOC-2-like LRR" evidence="16">
    <location>
        <begin position="292"/>
        <end position="492"/>
    </location>
</feature>
<evidence type="ECO:0000256" key="12">
    <source>
        <dbReference type="ARBA" id="ARBA00023170"/>
    </source>
</evidence>
<evidence type="ECO:0000256" key="2">
    <source>
        <dbReference type="ARBA" id="ARBA00009592"/>
    </source>
</evidence>
<dbReference type="OMA" id="SACVANE"/>
<keyword evidence="5" id="KW-0433">Leucine-rich repeat</keyword>
<comment type="subcellular location">
    <subcellularLocation>
        <location evidence="1">Cell membrane</location>
        <topology evidence="1">Single-pass type I membrane protein</topology>
    </subcellularLocation>
</comment>
<accession>A0A7N2MIJ9</accession>
<dbReference type="SMART" id="SM00365">
    <property type="entry name" value="LRR_SD22"/>
    <property type="match status" value="4"/>
</dbReference>
<feature type="transmembrane region" description="Helical" evidence="14">
    <location>
        <begin position="1219"/>
        <end position="1240"/>
    </location>
</feature>
<keyword evidence="6" id="KW-0378">Hydrolase</keyword>
<evidence type="ECO:0000256" key="7">
    <source>
        <dbReference type="ARBA" id="ARBA00022692"/>
    </source>
</evidence>
<dbReference type="GO" id="GO:0042500">
    <property type="term" value="F:aspartic endopeptidase activity, intramembrane cleaving"/>
    <property type="evidence" value="ECO:0007669"/>
    <property type="project" value="InterPro"/>
</dbReference>
<dbReference type="SUPFAM" id="SSF52058">
    <property type="entry name" value="L domain-like"/>
    <property type="match status" value="2"/>
</dbReference>
<evidence type="ECO:0000256" key="8">
    <source>
        <dbReference type="ARBA" id="ARBA00022729"/>
    </source>
</evidence>
<dbReference type="InParanoid" id="A0A7N2MIJ9"/>
<evidence type="ECO:0008006" key="19">
    <source>
        <dbReference type="Google" id="ProtNLM"/>
    </source>
</evidence>
<evidence type="ECO:0000256" key="5">
    <source>
        <dbReference type="ARBA" id="ARBA00022614"/>
    </source>
</evidence>
<dbReference type="Pfam" id="PF23598">
    <property type="entry name" value="LRR_14"/>
    <property type="match status" value="1"/>
</dbReference>
<evidence type="ECO:0000256" key="10">
    <source>
        <dbReference type="ARBA" id="ARBA00022989"/>
    </source>
</evidence>
<evidence type="ECO:0000259" key="15">
    <source>
        <dbReference type="Pfam" id="PF08263"/>
    </source>
</evidence>
<dbReference type="InterPro" id="IPR003591">
    <property type="entry name" value="Leu-rich_rpt_typical-subtyp"/>
</dbReference>
<keyword evidence="6" id="KW-0645">Protease</keyword>
<evidence type="ECO:0000313" key="17">
    <source>
        <dbReference type="EnsemblPlants" id="QL09p013806:mrna"/>
    </source>
</evidence>
<keyword evidence="11 14" id="KW-0472">Membrane</keyword>
<dbReference type="FunFam" id="3.80.10.10:FF:000095">
    <property type="entry name" value="LRR receptor-like serine/threonine-protein kinase GSO1"/>
    <property type="match status" value="2"/>
</dbReference>
<dbReference type="EnsemblPlants" id="QL09p013806:mrna">
    <property type="protein sequence ID" value="QL09p013806:mrna"/>
    <property type="gene ID" value="QL09p013806"/>
</dbReference>
<dbReference type="EMBL" id="LRBV02000009">
    <property type="status" value="NOT_ANNOTATED_CDS"/>
    <property type="molecule type" value="Genomic_DNA"/>
</dbReference>
<sequence length="1260" mass="139140">MVMEGSLGFLFLAFLIIPLPTNFFIFCTGHSHSHSHSQLRCIDTERHALLTFKQDLIDPLNRLSSWTVDGDCCHWLGVVCHNLTAHVHQLDLTSSMFGGKLNPSLLDLKHLNYFDLSFNYFEASPIPSFLGSMKSLTSLNLSNAGFGGLIPHQLGNLSNLLYLNLKQDARFPGSYVNNLEWLSGLSLLQHLDMSYVNLSKASDWLQLTNTLPSLFELRLSYCQLPFIPLVVDVHNMTSLRHLDLSGNNFNSSIPNWLGNLCNLREIKLSSNKWSQEISEILESLSGCLSDRLEILHLSHSQLHGHLTNELGLFKNLVKLSFQYNSISGPIPMSLGNLSSLTNLDFSHNLFSGTLSLNFGQLKNLVRLSFWHNSISGPLPLSLGSLSSLTHLDLSNNLFNGTVPQNFGQLSKLDTLYIDSNMLEGVVSKSHFSNLTRLSEFYAFGNRLTLNVSHDWIPPFQLEYLSLRSWNLGPKFPPWLYSQRNLQYLDISNTQISDVIPPSIWNSSSQFKYLNLSHNQINGEIPNNPSILSTSSVIDLSSNQFKGSLPHISSSVIVLDLSNNSFSKSISSFLCFKTNDSQSIGYLNLEKNNLSGKIPDCWMKWNSLVVLNLANNNFSGSFPASIGSLTLIKSLHLYNNKFSGNLPSSLRNCENLVTFDVAENEFVGSIPSWIGHKFSSLMILNLHSNNFHGQIPKELCALTSLQILDLSYNKLSGAIPGCVKNFSVMATKNNSNPEMSFYQADDYYGEIVPLESEWLVIKGRAFEYSTILYLVKCIDFSKNSLSGEIPKEITSLQGLQSLNLSYNLLIGSIPENIGAMGSLESIDFSMNQLSGQIPSSMSSLTFLNHLNLSNNNLTGKIPLSTQLQSFNASGFIGNKLCGLPLSNKCTIDDVNPDKENKGSKHNGGLEVDWFFVSMALGVVVGFWGVDKISNIILKMNVKLAMCKSSSIMSGGILSPNCKNVAYMKILMRRENQTINSSPLLSKGTETMGKLALLGCISVVVFHFFNKEERENMKITYENAGKTRCMDFFGPCLSEGQCNFGCRNSPVTLIVTAVAVTFGSAFRALNYEKEMERNRDLSEASITLDRSQALMIPRFFGANVMVSVATQQASNPVHAVANSLSLPGSQLITKKLELPVKIVFPRDLLGGAVFGRNGSDFMMLGLVVRLSAYSSLGIENLQATSMAFPATLLALVLSFDHRKIRDSVNLLDINSSKGHKYIWYALTGYAIGLVTALAAGVLTHSPQPALLYLVPSTLGSLG</sequence>
<keyword evidence="9" id="KW-0677">Repeat</keyword>
<dbReference type="SMART" id="SM00369">
    <property type="entry name" value="LRR_TYP"/>
    <property type="match status" value="7"/>
</dbReference>
<dbReference type="Proteomes" id="UP000594261">
    <property type="component" value="Chromosome 9"/>
</dbReference>
<dbReference type="Pfam" id="PF00560">
    <property type="entry name" value="LRR_1"/>
    <property type="match status" value="10"/>
</dbReference>
<keyword evidence="8" id="KW-0732">Signal</keyword>
<dbReference type="PRINTS" id="PR00019">
    <property type="entry name" value="LEURICHRPT"/>
</dbReference>
<proteinExistence type="inferred from homology"/>
<evidence type="ECO:0000256" key="4">
    <source>
        <dbReference type="ARBA" id="ARBA00022553"/>
    </source>
</evidence>
<dbReference type="PANTHER" id="PTHR48063:SF98">
    <property type="entry name" value="LRR RECEPTOR-LIKE SERINE_THREONINE-PROTEIN KINASE FLS2"/>
    <property type="match status" value="1"/>
</dbReference>
<dbReference type="Pfam" id="PF04258">
    <property type="entry name" value="Peptidase_A22B"/>
    <property type="match status" value="1"/>
</dbReference>
<dbReference type="InterPro" id="IPR032675">
    <property type="entry name" value="LRR_dom_sf"/>
</dbReference>
<dbReference type="InterPro" id="IPR055414">
    <property type="entry name" value="LRR_R13L4/SHOC2-like"/>
</dbReference>
<dbReference type="InterPro" id="IPR001611">
    <property type="entry name" value="Leu-rich_rpt"/>
</dbReference>
<keyword evidence="18" id="KW-1185">Reference proteome</keyword>
<keyword evidence="3" id="KW-1003">Cell membrane</keyword>